<dbReference type="EMBL" id="BAAAVI010000046">
    <property type="protein sequence ID" value="GAA2890774.1"/>
    <property type="molecule type" value="Genomic_DNA"/>
</dbReference>
<organism evidence="2 3">
    <name type="scientific">Streptosporangium fragile</name>
    <dbReference type="NCBI Taxonomy" id="46186"/>
    <lineage>
        <taxon>Bacteria</taxon>
        <taxon>Bacillati</taxon>
        <taxon>Actinomycetota</taxon>
        <taxon>Actinomycetes</taxon>
        <taxon>Streptosporangiales</taxon>
        <taxon>Streptosporangiaceae</taxon>
        <taxon>Streptosporangium</taxon>
    </lineage>
</organism>
<dbReference type="InterPro" id="IPR005135">
    <property type="entry name" value="Endo/exonuclease/phosphatase"/>
</dbReference>
<keyword evidence="3" id="KW-1185">Reference proteome</keyword>
<accession>A0ABN3W4T8</accession>
<keyword evidence="2" id="KW-0378">Hydrolase</keyword>
<proteinExistence type="predicted"/>
<dbReference type="Pfam" id="PF03372">
    <property type="entry name" value="Exo_endo_phos"/>
    <property type="match status" value="1"/>
</dbReference>
<reference evidence="2 3" key="1">
    <citation type="journal article" date="2019" name="Int. J. Syst. Evol. Microbiol.">
        <title>The Global Catalogue of Microorganisms (GCM) 10K type strain sequencing project: providing services to taxonomists for standard genome sequencing and annotation.</title>
        <authorList>
            <consortium name="The Broad Institute Genomics Platform"/>
            <consortium name="The Broad Institute Genome Sequencing Center for Infectious Disease"/>
            <person name="Wu L."/>
            <person name="Ma J."/>
        </authorList>
    </citation>
    <scope>NUCLEOTIDE SEQUENCE [LARGE SCALE GENOMIC DNA]</scope>
    <source>
        <strain evidence="2 3">JCM 6242</strain>
    </source>
</reference>
<dbReference type="GO" id="GO:0004519">
    <property type="term" value="F:endonuclease activity"/>
    <property type="evidence" value="ECO:0007669"/>
    <property type="project" value="UniProtKB-KW"/>
</dbReference>
<feature type="domain" description="Endonuclease/exonuclease/phosphatase" evidence="1">
    <location>
        <begin position="24"/>
        <end position="238"/>
    </location>
</feature>
<keyword evidence="2" id="KW-0255">Endonuclease</keyword>
<protein>
    <submittedName>
        <fullName evidence="2">Endonuclease/exonuclease/phosphatase family protein</fullName>
    </submittedName>
</protein>
<dbReference type="SUPFAM" id="SSF56219">
    <property type="entry name" value="DNase I-like"/>
    <property type="match status" value="1"/>
</dbReference>
<gene>
    <name evidence="2" type="ORF">GCM10010517_55060</name>
</gene>
<keyword evidence="2" id="KW-0540">Nuclease</keyword>
<dbReference type="Proteomes" id="UP001500831">
    <property type="component" value="Unassembled WGS sequence"/>
</dbReference>
<evidence type="ECO:0000259" key="1">
    <source>
        <dbReference type="Pfam" id="PF03372"/>
    </source>
</evidence>
<sequence>MGTARLRHGTLPEERQPSVVLRVASYNVRSMRDDVAALGRVVAALRADVLCVQEAPRFLCWRRRRGRLAAFGGLTVAAGRRRGGVAVLAGPGVKVLHGEGHLLESFFGLERRAIAIAVVEAGGRRVAVGSIHLDLDETARRCHAAEALALLQATADRFGALPVLAGDINEQSDRPSWQHLTERLTDCYPVSPRGDGFTFPARGPHKRIDAIFAMPGLPVISCGGVDADPADLAAATDHLPVVADLDC</sequence>
<dbReference type="Gene3D" id="3.60.10.10">
    <property type="entry name" value="Endonuclease/exonuclease/phosphatase"/>
    <property type="match status" value="1"/>
</dbReference>
<evidence type="ECO:0000313" key="2">
    <source>
        <dbReference type="EMBL" id="GAA2890774.1"/>
    </source>
</evidence>
<dbReference type="InterPro" id="IPR036691">
    <property type="entry name" value="Endo/exonu/phosph_ase_sf"/>
</dbReference>
<evidence type="ECO:0000313" key="3">
    <source>
        <dbReference type="Proteomes" id="UP001500831"/>
    </source>
</evidence>
<comment type="caution">
    <text evidence="2">The sequence shown here is derived from an EMBL/GenBank/DDBJ whole genome shotgun (WGS) entry which is preliminary data.</text>
</comment>
<name>A0ABN3W4T8_9ACTN</name>